<feature type="compositionally biased region" description="Acidic residues" evidence="7">
    <location>
        <begin position="232"/>
        <end position="241"/>
    </location>
</feature>
<dbReference type="EMBL" id="JQDR03010333">
    <property type="protein sequence ID" value="KAA0194387.1"/>
    <property type="molecule type" value="Genomic_DNA"/>
</dbReference>
<dbReference type="GO" id="GO:0003735">
    <property type="term" value="F:structural constituent of ribosome"/>
    <property type="evidence" value="ECO:0007669"/>
    <property type="project" value="InterPro"/>
</dbReference>
<gene>
    <name evidence="11" type="primary">LOC108677803</name>
    <name evidence="9" type="ORF">HAZT_HAZT001323</name>
</gene>
<dbReference type="RefSeq" id="XP_018021572.1">
    <property type="nucleotide sequence ID" value="XM_018166083.2"/>
</dbReference>
<evidence type="ECO:0000256" key="3">
    <source>
        <dbReference type="ARBA" id="ARBA00022980"/>
    </source>
</evidence>
<feature type="region of interest" description="Disordered" evidence="7">
    <location>
        <begin position="184"/>
        <end position="207"/>
    </location>
</feature>
<keyword evidence="10" id="KW-1185">Reference proteome</keyword>
<name>A0A6A0H002_HYAAZ</name>
<dbReference type="CDD" id="cd23701">
    <property type="entry name" value="At1g26750"/>
    <property type="match status" value="1"/>
</dbReference>
<feature type="region of interest" description="Disordered" evidence="7">
    <location>
        <begin position="231"/>
        <end position="258"/>
    </location>
</feature>
<reference evidence="9" key="1">
    <citation type="submission" date="2014-08" db="EMBL/GenBank/DDBJ databases">
        <authorList>
            <person name="Murali S."/>
            <person name="Richards S."/>
            <person name="Bandaranaike D."/>
            <person name="Bellair M."/>
            <person name="Blankenburg K."/>
            <person name="Chao H."/>
            <person name="Dinh H."/>
            <person name="Doddapaneni H."/>
            <person name="Dugan-Rocha S."/>
            <person name="Elkadiri S."/>
            <person name="Gnanaolivu R."/>
            <person name="Hughes D."/>
            <person name="Lee S."/>
            <person name="Li M."/>
            <person name="Ming W."/>
            <person name="Munidasa M."/>
            <person name="Muniz J."/>
            <person name="Nguyen L."/>
            <person name="Osuji N."/>
            <person name="Pu L.-L."/>
            <person name="Puazo M."/>
            <person name="Skinner E."/>
            <person name="Qu C."/>
            <person name="Quiroz J."/>
            <person name="Raj R."/>
            <person name="Weissenberger G."/>
            <person name="Xin Y."/>
            <person name="Zou X."/>
            <person name="Han Y."/>
            <person name="Worley K."/>
            <person name="Muzny D."/>
            <person name="Gibbs R."/>
        </authorList>
    </citation>
    <scope>NUCLEOTIDE SEQUENCE</scope>
    <source>
        <strain evidence="9">HAZT.00-mixed</strain>
        <tissue evidence="9">Whole organism</tissue>
    </source>
</reference>
<comment type="similarity">
    <text evidence="2">Belongs to the mitochondrion-specific ribosomal protein mS23 family.</text>
</comment>
<feature type="region of interest" description="Disordered" evidence="7">
    <location>
        <begin position="133"/>
        <end position="161"/>
    </location>
</feature>
<evidence type="ECO:0000256" key="4">
    <source>
        <dbReference type="ARBA" id="ARBA00023128"/>
    </source>
</evidence>
<keyword evidence="3 11" id="KW-0689">Ribosomal protein</keyword>
<reference evidence="9" key="2">
    <citation type="journal article" date="2018" name="Environ. Sci. Technol.">
        <title>The Toxicogenome of Hyalella azteca: A Model for Sediment Ecotoxicology and Evolutionary Toxicology.</title>
        <authorList>
            <person name="Poynton H.C."/>
            <person name="Hasenbein S."/>
            <person name="Benoit J.B."/>
            <person name="Sepulveda M.S."/>
            <person name="Poelchau M.F."/>
            <person name="Hughes D.S.T."/>
            <person name="Murali S.C."/>
            <person name="Chen S."/>
            <person name="Glastad K.M."/>
            <person name="Goodisman M.A.D."/>
            <person name="Werren J.H."/>
            <person name="Vineis J.H."/>
            <person name="Bowen J.L."/>
            <person name="Friedrich M."/>
            <person name="Jones J."/>
            <person name="Robertson H.M."/>
            <person name="Feyereisen R."/>
            <person name="Mechler-Hickson A."/>
            <person name="Mathers N."/>
            <person name="Lee C.E."/>
            <person name="Colbourne J.K."/>
            <person name="Biales A."/>
            <person name="Johnston J.S."/>
            <person name="Wellborn G.A."/>
            <person name="Rosendale A.J."/>
            <person name="Cridge A.G."/>
            <person name="Munoz-Torres M.C."/>
            <person name="Bain P.A."/>
            <person name="Manny A.R."/>
            <person name="Major K.M."/>
            <person name="Lambert F.N."/>
            <person name="Vulpe C.D."/>
            <person name="Tuck P."/>
            <person name="Blalock B.J."/>
            <person name="Lin Y.Y."/>
            <person name="Smith M.E."/>
            <person name="Ochoa-Acuna H."/>
            <person name="Chen M.M."/>
            <person name="Childers C.P."/>
            <person name="Qu J."/>
            <person name="Dugan S."/>
            <person name="Lee S.L."/>
            <person name="Chao H."/>
            <person name="Dinh H."/>
            <person name="Han Y."/>
            <person name="Doddapaneni H."/>
            <person name="Worley K.C."/>
            <person name="Muzny D.M."/>
            <person name="Gibbs R.A."/>
            <person name="Richards S."/>
        </authorList>
    </citation>
    <scope>NUCLEOTIDE SEQUENCE</scope>
    <source>
        <strain evidence="9">HAZT.00-mixed</strain>
        <tissue evidence="9">Whole organism</tissue>
    </source>
</reference>
<dbReference type="PANTHER" id="PTHR15925:SF2">
    <property type="entry name" value="SMALL RIBOSOMAL SUBUNIT PROTEIN MS23"/>
    <property type="match status" value="1"/>
</dbReference>
<dbReference type="InterPro" id="IPR059242">
    <property type="entry name" value="mS23_dom"/>
</dbReference>
<evidence type="ECO:0000256" key="5">
    <source>
        <dbReference type="ARBA" id="ARBA00023274"/>
    </source>
</evidence>
<comment type="subcellular location">
    <subcellularLocation>
        <location evidence="1">Mitochondrion</location>
    </subcellularLocation>
</comment>
<dbReference type="AlphaFoldDB" id="A0A6A0H002"/>
<reference evidence="11" key="4">
    <citation type="submission" date="2025-04" db="UniProtKB">
        <authorList>
            <consortium name="RefSeq"/>
        </authorList>
    </citation>
    <scope>IDENTIFICATION</scope>
    <source>
        <tissue evidence="11">Whole organism</tissue>
    </source>
</reference>
<dbReference type="Proteomes" id="UP000694843">
    <property type="component" value="Unplaced"/>
</dbReference>
<dbReference type="PANTHER" id="PTHR15925">
    <property type="entry name" value="MITOCHONDRIAL RIBOSOMAL PROTEIN S23"/>
    <property type="match status" value="1"/>
</dbReference>
<dbReference type="GO" id="GO:0005739">
    <property type="term" value="C:mitochondrion"/>
    <property type="evidence" value="ECO:0007669"/>
    <property type="project" value="InterPro"/>
</dbReference>
<evidence type="ECO:0000256" key="2">
    <source>
        <dbReference type="ARBA" id="ARBA00009864"/>
    </source>
</evidence>
<sequence>MAGSRRFKIGDIFTRTTGLLQSGAIKNEDKPLWYDIYEAFPPLEAPRYDRPKSYLTVKPIFYAEDVIRAKFYQKYGCPQTVNADEAYKWEKTNFCRAFIEAYQEIEAREGHLSDQELMLKAEKKLELQGIYLNKSNRPSKSNEDGDNGTETMANITGPEVPDPLMKHFSLTSIFGDAARSRQYDMADSVPASQSNDTEEEELTAEEHKLFLKSVEEMSKFGPIMDEKLTEELFADEEEVETVDAPKASDKKDDDIEKK</sequence>
<evidence type="ECO:0000313" key="10">
    <source>
        <dbReference type="Proteomes" id="UP000694843"/>
    </source>
</evidence>
<protein>
    <recommendedName>
        <fullName evidence="6">Small ribosomal subunit protein mS23</fullName>
    </recommendedName>
</protein>
<organism evidence="9">
    <name type="scientific">Hyalella azteca</name>
    <name type="common">Amphipod</name>
    <dbReference type="NCBI Taxonomy" id="294128"/>
    <lineage>
        <taxon>Eukaryota</taxon>
        <taxon>Metazoa</taxon>
        <taxon>Ecdysozoa</taxon>
        <taxon>Arthropoda</taxon>
        <taxon>Crustacea</taxon>
        <taxon>Multicrustacea</taxon>
        <taxon>Malacostraca</taxon>
        <taxon>Eumalacostraca</taxon>
        <taxon>Peracarida</taxon>
        <taxon>Amphipoda</taxon>
        <taxon>Senticaudata</taxon>
        <taxon>Talitrida</taxon>
        <taxon>Talitroidea</taxon>
        <taxon>Hyalellidae</taxon>
        <taxon>Hyalella</taxon>
    </lineage>
</organism>
<evidence type="ECO:0000256" key="1">
    <source>
        <dbReference type="ARBA" id="ARBA00004173"/>
    </source>
</evidence>
<feature type="compositionally biased region" description="Basic and acidic residues" evidence="7">
    <location>
        <begin position="246"/>
        <end position="258"/>
    </location>
</feature>
<dbReference type="Proteomes" id="UP000711488">
    <property type="component" value="Unassembled WGS sequence"/>
</dbReference>
<accession>A0A6A0H002</accession>
<dbReference type="GO" id="GO:0006412">
    <property type="term" value="P:translation"/>
    <property type="evidence" value="ECO:0007669"/>
    <property type="project" value="InterPro"/>
</dbReference>
<keyword evidence="5" id="KW-0687">Ribonucleoprotein</keyword>
<evidence type="ECO:0000256" key="7">
    <source>
        <dbReference type="SAM" id="MobiDB-lite"/>
    </source>
</evidence>
<dbReference type="OrthoDB" id="10012356at2759"/>
<evidence type="ECO:0000256" key="6">
    <source>
        <dbReference type="ARBA" id="ARBA00035137"/>
    </source>
</evidence>
<evidence type="ECO:0000259" key="8">
    <source>
        <dbReference type="Pfam" id="PF10484"/>
    </source>
</evidence>
<feature type="domain" description="Small ribosomal subunit protein mS23 conserved" evidence="8">
    <location>
        <begin position="2"/>
        <end position="128"/>
    </location>
</feature>
<dbReference type="InterPro" id="IPR023611">
    <property type="entry name" value="mS23_dom_met"/>
</dbReference>
<evidence type="ECO:0000313" key="9">
    <source>
        <dbReference type="EMBL" id="KAA0194387.1"/>
    </source>
</evidence>
<dbReference type="CTD" id="51649"/>
<dbReference type="KEGG" id="hazt:108677803"/>
<dbReference type="Pfam" id="PF10484">
    <property type="entry name" value="MRP-S23"/>
    <property type="match status" value="1"/>
</dbReference>
<keyword evidence="4" id="KW-0496">Mitochondrion</keyword>
<dbReference type="GeneID" id="108677803"/>
<dbReference type="GO" id="GO:0005840">
    <property type="term" value="C:ribosome"/>
    <property type="evidence" value="ECO:0007669"/>
    <property type="project" value="UniProtKB-KW"/>
</dbReference>
<dbReference type="InterPro" id="IPR019520">
    <property type="entry name" value="Ribosomal_mS23_met"/>
</dbReference>
<reference evidence="9" key="3">
    <citation type="submission" date="2019-06" db="EMBL/GenBank/DDBJ databases">
        <authorList>
            <person name="Poynton C."/>
            <person name="Hasenbein S."/>
            <person name="Benoit J.B."/>
            <person name="Sepulveda M.S."/>
            <person name="Poelchau M.F."/>
            <person name="Murali S.C."/>
            <person name="Chen S."/>
            <person name="Glastad K.M."/>
            <person name="Werren J.H."/>
            <person name="Vineis J.H."/>
            <person name="Bowen J.L."/>
            <person name="Friedrich M."/>
            <person name="Jones J."/>
            <person name="Robertson H.M."/>
            <person name="Feyereisen R."/>
            <person name="Mechler-Hickson A."/>
            <person name="Mathers N."/>
            <person name="Lee C.E."/>
            <person name="Colbourne J.K."/>
            <person name="Biales A."/>
            <person name="Johnston J.S."/>
            <person name="Wellborn G.A."/>
            <person name="Rosendale A.J."/>
            <person name="Cridge A.G."/>
            <person name="Munoz-Torres M.C."/>
            <person name="Bain P.A."/>
            <person name="Manny A.R."/>
            <person name="Major K.M."/>
            <person name="Lambert F.N."/>
            <person name="Vulpe C.D."/>
            <person name="Tuck P."/>
            <person name="Blalock B.J."/>
            <person name="Lin Y.-Y."/>
            <person name="Smith M.E."/>
            <person name="Ochoa-Acuna H."/>
            <person name="Chen M.-J.M."/>
            <person name="Childers C.P."/>
            <person name="Qu J."/>
            <person name="Dugan S."/>
            <person name="Lee S.L."/>
            <person name="Chao H."/>
            <person name="Dinh H."/>
            <person name="Han Y."/>
            <person name="Doddapaneni H."/>
            <person name="Worley K.C."/>
            <person name="Muzny D.M."/>
            <person name="Gibbs R.A."/>
            <person name="Richards S."/>
        </authorList>
    </citation>
    <scope>NUCLEOTIDE SEQUENCE</scope>
    <source>
        <strain evidence="9">HAZT.00-mixed</strain>
        <tissue evidence="9">Whole organism</tissue>
    </source>
</reference>
<evidence type="ECO:0000313" key="11">
    <source>
        <dbReference type="RefSeq" id="XP_018021572.1"/>
    </source>
</evidence>
<proteinExistence type="inferred from homology"/>